<dbReference type="OrthoDB" id="128186at2"/>
<reference evidence="6 7" key="1">
    <citation type="journal article" date="2011" name="Stand. Genomic Sci.">
        <title>High quality draft genome sequence of Segniliparus rugosus CDC 945(T)= (ATCC BAA-974(T)).</title>
        <authorList>
            <person name="Earl A.M."/>
            <person name="Desjardins C.A."/>
            <person name="Fitzgerald M.G."/>
            <person name="Arachchi H.M."/>
            <person name="Zeng Q."/>
            <person name="Mehta T."/>
            <person name="Griggs A."/>
            <person name="Birren B.W."/>
            <person name="Toney N.C."/>
            <person name="Carr J."/>
            <person name="Posey J."/>
            <person name="Butler W.R."/>
        </authorList>
    </citation>
    <scope>NUCLEOTIDE SEQUENCE [LARGE SCALE GENOMIC DNA]</scope>
    <source>
        <strain evidence="7">ATCC BAA-974 / DSM 45345 / CCUG 50838 / CIP 108380 / JCM 13579 / CDC 945</strain>
    </source>
</reference>
<dbReference type="RefSeq" id="WP_007470737.1">
    <property type="nucleotide sequence ID" value="NZ_KI391953.1"/>
</dbReference>
<accession>E5XSF3</accession>
<dbReference type="SUPFAM" id="SSF53474">
    <property type="entry name" value="alpha/beta-Hydrolases"/>
    <property type="match status" value="1"/>
</dbReference>
<sequence>MGSTEREDSPDPDVSGAVGDDPAVGEKDAFAWEKYGKTSLIARVVGVFLWLTVRKVLALFSYMPRVLYPWALVDMLAPLVIFPARDFQGELVRLPHCDGRWFTKNREDAPRAILYLHGGGFIACGINTHRRLATQIAASAQASVLAVDYRKLPEYCVDESVKDCVLGYRWLLDRGYRPEQIAFAGDSAGGYLVFATVVRLQEEGLPLPAALVGISPFADWTVRTKVTHPNERIDSLLPRPVFYYLERKVEESQARATVRGVEPPKIDLFERSLEGFPPVLLHASAHEVLLPDAERLAESLTRAGVPVKAKLWRGQPHVFQAVDFLIPEARASIAQIGRFIYQTTEAPCETERGAEEDE</sequence>
<feature type="active site" evidence="3">
    <location>
        <position position="187"/>
    </location>
</feature>
<evidence type="ECO:0000256" key="4">
    <source>
        <dbReference type="SAM" id="MobiDB-lite"/>
    </source>
</evidence>
<comment type="similarity">
    <text evidence="1">Belongs to the 'GDXG' lipolytic enzyme family.</text>
</comment>
<dbReference type="PANTHER" id="PTHR48081">
    <property type="entry name" value="AB HYDROLASE SUPERFAMILY PROTEIN C4A8.06C"/>
    <property type="match status" value="1"/>
</dbReference>
<comment type="caution">
    <text evidence="6">The sequence shown here is derived from an EMBL/GenBank/DDBJ whole genome shotgun (WGS) entry which is preliminary data.</text>
</comment>
<dbReference type="InterPro" id="IPR050300">
    <property type="entry name" value="GDXG_lipolytic_enzyme"/>
</dbReference>
<evidence type="ECO:0000259" key="5">
    <source>
        <dbReference type="Pfam" id="PF07859"/>
    </source>
</evidence>
<dbReference type="PANTHER" id="PTHR48081:SF30">
    <property type="entry name" value="ACETYL-HYDROLASE LIPR-RELATED"/>
    <property type="match status" value="1"/>
</dbReference>
<dbReference type="Proteomes" id="UP000004816">
    <property type="component" value="Unassembled WGS sequence"/>
</dbReference>
<dbReference type="AlphaFoldDB" id="E5XSF3"/>
<keyword evidence="7" id="KW-1185">Reference proteome</keyword>
<dbReference type="Pfam" id="PF07859">
    <property type="entry name" value="Abhydrolase_3"/>
    <property type="match status" value="1"/>
</dbReference>
<evidence type="ECO:0000313" key="7">
    <source>
        <dbReference type="Proteomes" id="UP000004816"/>
    </source>
</evidence>
<feature type="region of interest" description="Disordered" evidence="4">
    <location>
        <begin position="1"/>
        <end position="22"/>
    </location>
</feature>
<dbReference type="EMBL" id="ACZI02000002">
    <property type="protein sequence ID" value="EFV12734.1"/>
    <property type="molecule type" value="Genomic_DNA"/>
</dbReference>
<dbReference type="InterPro" id="IPR029058">
    <property type="entry name" value="AB_hydrolase_fold"/>
</dbReference>
<gene>
    <name evidence="6" type="ORF">HMPREF9336_02425</name>
</gene>
<evidence type="ECO:0000256" key="2">
    <source>
        <dbReference type="ARBA" id="ARBA00022801"/>
    </source>
</evidence>
<dbReference type="PROSITE" id="PS01174">
    <property type="entry name" value="LIPASE_GDXG_SER"/>
    <property type="match status" value="1"/>
</dbReference>
<dbReference type="InterPro" id="IPR033140">
    <property type="entry name" value="Lipase_GDXG_put_SER_AS"/>
</dbReference>
<dbReference type="STRING" id="679197.HMPREF9336_02425"/>
<keyword evidence="2" id="KW-0378">Hydrolase</keyword>
<evidence type="ECO:0000313" key="6">
    <source>
        <dbReference type="EMBL" id="EFV12734.1"/>
    </source>
</evidence>
<dbReference type="GO" id="GO:0004806">
    <property type="term" value="F:triacylglycerol lipase activity"/>
    <property type="evidence" value="ECO:0007669"/>
    <property type="project" value="TreeGrafter"/>
</dbReference>
<dbReference type="Gene3D" id="3.40.50.1820">
    <property type="entry name" value="alpha/beta hydrolase"/>
    <property type="match status" value="1"/>
</dbReference>
<name>E5XSF3_SEGRC</name>
<evidence type="ECO:0000256" key="3">
    <source>
        <dbReference type="PROSITE-ProRule" id="PRU10038"/>
    </source>
</evidence>
<protein>
    <recommendedName>
        <fullName evidence="5">Alpha/beta hydrolase fold-3 domain-containing protein</fullName>
    </recommendedName>
</protein>
<dbReference type="HOGENOM" id="CLU_012494_13_0_11"/>
<dbReference type="eggNOG" id="COG0657">
    <property type="taxonomic scope" value="Bacteria"/>
</dbReference>
<organism evidence="6 7">
    <name type="scientific">Segniliparus rugosus (strain ATCC BAA-974 / DSM 45345 / CCUG 50838 / CIP 108380 / JCM 13579 / CDC 945)</name>
    <dbReference type="NCBI Taxonomy" id="679197"/>
    <lineage>
        <taxon>Bacteria</taxon>
        <taxon>Bacillati</taxon>
        <taxon>Actinomycetota</taxon>
        <taxon>Actinomycetes</taxon>
        <taxon>Mycobacteriales</taxon>
        <taxon>Segniliparaceae</taxon>
        <taxon>Segniliparus</taxon>
    </lineage>
</organism>
<proteinExistence type="inferred from homology"/>
<dbReference type="InterPro" id="IPR013094">
    <property type="entry name" value="AB_hydrolase_3"/>
</dbReference>
<evidence type="ECO:0000256" key="1">
    <source>
        <dbReference type="ARBA" id="ARBA00010515"/>
    </source>
</evidence>
<feature type="domain" description="Alpha/beta hydrolase fold-3" evidence="5">
    <location>
        <begin position="113"/>
        <end position="320"/>
    </location>
</feature>